<dbReference type="Proteomes" id="UP001606300">
    <property type="component" value="Unassembled WGS sequence"/>
</dbReference>
<sequence>MLMLKPRPLQPAGKEDGEGSYLASASDLMIGLLFIFIILVVVLALEQRRQEAELETVKGAADPRASVTEVIGQALKDAKLDVRVDPASGVISLPSDTLFALGSSALSVPATQAIRDARERLAVVLPCYVSSERQHVTDKRCAHNRGWHEIDTIFLEGHTDSVANTNPGGNLGLSFDRARAIQGVLLGDGSPLAPFRNSAQQPIFSYSAYGADRLLPGINGAAAENRRVDMRIVLKYQSINETLENVKRAGSGG</sequence>
<dbReference type="InterPro" id="IPR036737">
    <property type="entry name" value="OmpA-like_sf"/>
</dbReference>
<evidence type="ECO:0000313" key="2">
    <source>
        <dbReference type="EMBL" id="MFG6415481.1"/>
    </source>
</evidence>
<keyword evidence="1" id="KW-0472">Membrane</keyword>
<gene>
    <name evidence="2" type="ORF">ACG02S_16415</name>
</gene>
<protein>
    <recommendedName>
        <fullName evidence="4">OmpA family protein</fullName>
    </recommendedName>
</protein>
<dbReference type="EMBL" id="JBIGHY010000005">
    <property type="protein sequence ID" value="MFG6415481.1"/>
    <property type="molecule type" value="Genomic_DNA"/>
</dbReference>
<dbReference type="RefSeq" id="WP_394471540.1">
    <property type="nucleotide sequence ID" value="NZ_JBIGHY010000005.1"/>
</dbReference>
<keyword evidence="1" id="KW-1133">Transmembrane helix</keyword>
<name>A0ABW7EPR3_9BURK</name>
<dbReference type="SUPFAM" id="SSF103088">
    <property type="entry name" value="OmpA-like"/>
    <property type="match status" value="1"/>
</dbReference>
<evidence type="ECO:0000256" key="1">
    <source>
        <dbReference type="SAM" id="Phobius"/>
    </source>
</evidence>
<comment type="caution">
    <text evidence="2">The sequence shown here is derived from an EMBL/GenBank/DDBJ whole genome shotgun (WGS) entry which is preliminary data.</text>
</comment>
<proteinExistence type="predicted"/>
<evidence type="ECO:0000313" key="3">
    <source>
        <dbReference type="Proteomes" id="UP001606300"/>
    </source>
</evidence>
<keyword evidence="1" id="KW-0812">Transmembrane</keyword>
<organism evidence="2 3">
    <name type="scientific">Pelomonas dachongensis</name>
    <dbReference type="NCBI Taxonomy" id="3299029"/>
    <lineage>
        <taxon>Bacteria</taxon>
        <taxon>Pseudomonadati</taxon>
        <taxon>Pseudomonadota</taxon>
        <taxon>Betaproteobacteria</taxon>
        <taxon>Burkholderiales</taxon>
        <taxon>Sphaerotilaceae</taxon>
        <taxon>Roseateles</taxon>
    </lineage>
</organism>
<dbReference type="Gene3D" id="3.30.1330.60">
    <property type="entry name" value="OmpA-like domain"/>
    <property type="match status" value="1"/>
</dbReference>
<accession>A0ABW7EPR3</accession>
<reference evidence="2 3" key="1">
    <citation type="submission" date="2024-09" db="EMBL/GenBank/DDBJ databases">
        <title>Novel species of the genus Pelomonas and Roseateles isolated from streams.</title>
        <authorList>
            <person name="Lu H."/>
        </authorList>
    </citation>
    <scope>NUCLEOTIDE SEQUENCE [LARGE SCALE GENOMIC DNA]</scope>
    <source>
        <strain evidence="2 3">DC23W</strain>
    </source>
</reference>
<keyword evidence="3" id="KW-1185">Reference proteome</keyword>
<feature type="transmembrane region" description="Helical" evidence="1">
    <location>
        <begin position="20"/>
        <end position="45"/>
    </location>
</feature>
<evidence type="ECO:0008006" key="4">
    <source>
        <dbReference type="Google" id="ProtNLM"/>
    </source>
</evidence>